<dbReference type="RefSeq" id="WP_221600086.1">
    <property type="nucleotide sequence ID" value="NZ_JAIGNU010000001.1"/>
</dbReference>
<evidence type="ECO:0000256" key="2">
    <source>
        <dbReference type="SAM" id="Phobius"/>
    </source>
</evidence>
<gene>
    <name evidence="3" type="ORF">K3181_01315</name>
</gene>
<dbReference type="Proteomes" id="UP000782554">
    <property type="component" value="Unassembled WGS sequence"/>
</dbReference>
<reference evidence="3 4" key="1">
    <citation type="submission" date="2021-08" db="EMBL/GenBank/DDBJ databases">
        <title>Comparative Genomics Analysis of the Genus Qipengyuania Reveals Extensive Genetic Diversity and Metabolic Versatility, Including the Description of Fifteen Novel Species.</title>
        <authorList>
            <person name="Liu Y."/>
        </authorList>
    </citation>
    <scope>NUCLEOTIDE SEQUENCE [LARGE SCALE GENOMIC DNA]</scope>
    <source>
        <strain evidence="3 4">YG27</strain>
    </source>
</reference>
<sequence length="72" mass="7970">MSEFDIGFELFTLLLGLAMAEVLAGFVRVFKLRSRIRHGRGGGRRGATPPPRARAWPSSPPRVPIRRVRASA</sequence>
<accession>A0ABS7JR55</accession>
<dbReference type="EMBL" id="JAIGNU010000001">
    <property type="protein sequence ID" value="MBX7500079.1"/>
    <property type="molecule type" value="Genomic_DNA"/>
</dbReference>
<comment type="caution">
    <text evidence="3">The sequence shown here is derived from an EMBL/GenBank/DDBJ whole genome shotgun (WGS) entry which is preliminary data.</text>
</comment>
<protein>
    <submittedName>
        <fullName evidence="3">Uncharacterized protein</fullName>
    </submittedName>
</protein>
<keyword evidence="2" id="KW-0472">Membrane</keyword>
<organism evidence="3 4">
    <name type="scientific">Qipengyuania mesophila</name>
    <dbReference type="NCBI Taxonomy" id="2867246"/>
    <lineage>
        <taxon>Bacteria</taxon>
        <taxon>Pseudomonadati</taxon>
        <taxon>Pseudomonadota</taxon>
        <taxon>Alphaproteobacteria</taxon>
        <taxon>Sphingomonadales</taxon>
        <taxon>Erythrobacteraceae</taxon>
        <taxon>Qipengyuania</taxon>
    </lineage>
</organism>
<evidence type="ECO:0000313" key="3">
    <source>
        <dbReference type="EMBL" id="MBX7500079.1"/>
    </source>
</evidence>
<proteinExistence type="predicted"/>
<feature type="region of interest" description="Disordered" evidence="1">
    <location>
        <begin position="38"/>
        <end position="72"/>
    </location>
</feature>
<evidence type="ECO:0000313" key="4">
    <source>
        <dbReference type="Proteomes" id="UP000782554"/>
    </source>
</evidence>
<keyword evidence="2" id="KW-0812">Transmembrane</keyword>
<keyword evidence="4" id="KW-1185">Reference proteome</keyword>
<feature type="compositionally biased region" description="Pro residues" evidence="1">
    <location>
        <begin position="48"/>
        <end position="63"/>
    </location>
</feature>
<name>A0ABS7JR55_9SPHN</name>
<feature type="transmembrane region" description="Helical" evidence="2">
    <location>
        <begin position="6"/>
        <end position="30"/>
    </location>
</feature>
<evidence type="ECO:0000256" key="1">
    <source>
        <dbReference type="SAM" id="MobiDB-lite"/>
    </source>
</evidence>
<keyword evidence="2" id="KW-1133">Transmembrane helix</keyword>